<dbReference type="InterPro" id="IPR003779">
    <property type="entry name" value="CMD-like"/>
</dbReference>
<dbReference type="PANTHER" id="PTHR34846:SF11">
    <property type="entry name" value="4-CARBOXYMUCONOLACTONE DECARBOXYLASE FAMILY PROTEIN (AFU_ORTHOLOGUE AFUA_6G11590)"/>
    <property type="match status" value="1"/>
</dbReference>
<sequence length="187" mass="20783">MNRLGLIQPEELDSDQKPLYDTINECTSQIPFITKYPTGELVGAFGLLLHNPSFGEQWFKLDRAVTSLPALSPTVREVAILAVASRTQCAYEKYAHLVMAEIRGITHEESQDLITGKFPESLGKDERLAWEVANALGHPGPLSQEIWDLGLQRIGKDGMMSLIHVIGFYQYISVLLNGFDVKVPDLG</sequence>
<proteinExistence type="predicted"/>
<dbReference type="RefSeq" id="XP_024405894.1">
    <property type="nucleotide sequence ID" value="XM_024549309.1"/>
</dbReference>
<evidence type="ECO:0000313" key="3">
    <source>
        <dbReference type="Proteomes" id="UP000054821"/>
    </source>
</evidence>
<dbReference type="Pfam" id="PF02627">
    <property type="entry name" value="CMD"/>
    <property type="match status" value="1"/>
</dbReference>
<protein>
    <recommendedName>
        <fullName evidence="1">Carboxymuconolactone decarboxylase-like domain-containing protein</fullName>
    </recommendedName>
</protein>
<dbReference type="GO" id="GO:0051920">
    <property type="term" value="F:peroxiredoxin activity"/>
    <property type="evidence" value="ECO:0007669"/>
    <property type="project" value="InterPro"/>
</dbReference>
<dbReference type="STRING" id="398673.A0A2P4ZRQ6"/>
<dbReference type="Proteomes" id="UP000054821">
    <property type="component" value="Unassembled WGS sequence"/>
</dbReference>
<reference evidence="2 3" key="1">
    <citation type="journal article" date="2016" name="Genome Announc.">
        <title>Draft Whole-Genome Sequence of Trichoderma gamsii T6085, a Promising Biocontrol Agent of Fusarium Head Blight on Wheat.</title>
        <authorList>
            <person name="Baroncelli R."/>
            <person name="Zapparata A."/>
            <person name="Piaggeschi G."/>
            <person name="Sarrocco S."/>
            <person name="Vannacci G."/>
        </authorList>
    </citation>
    <scope>NUCLEOTIDE SEQUENCE [LARGE SCALE GENOMIC DNA]</scope>
    <source>
        <strain evidence="2 3">T6085</strain>
    </source>
</reference>
<dbReference type="AlphaFoldDB" id="A0A2P4ZRQ6"/>
<gene>
    <name evidence="2" type="ORF">TGAM01_v203916</name>
</gene>
<evidence type="ECO:0000313" key="2">
    <source>
        <dbReference type="EMBL" id="PON26967.1"/>
    </source>
</evidence>
<dbReference type="PANTHER" id="PTHR34846">
    <property type="entry name" value="4-CARBOXYMUCONOLACTONE DECARBOXYLASE FAMILY PROTEIN (AFU_ORTHOLOGUE AFUA_6G11590)"/>
    <property type="match status" value="1"/>
</dbReference>
<organism evidence="2 3">
    <name type="scientific">Trichoderma gamsii</name>
    <dbReference type="NCBI Taxonomy" id="398673"/>
    <lineage>
        <taxon>Eukaryota</taxon>
        <taxon>Fungi</taxon>
        <taxon>Dikarya</taxon>
        <taxon>Ascomycota</taxon>
        <taxon>Pezizomycotina</taxon>
        <taxon>Sordariomycetes</taxon>
        <taxon>Hypocreomycetidae</taxon>
        <taxon>Hypocreales</taxon>
        <taxon>Hypocreaceae</taxon>
        <taxon>Trichoderma</taxon>
    </lineage>
</organism>
<keyword evidence="3" id="KW-1185">Reference proteome</keyword>
<dbReference type="Gene3D" id="1.20.1290.10">
    <property type="entry name" value="AhpD-like"/>
    <property type="match status" value="1"/>
</dbReference>
<dbReference type="EMBL" id="JPDN02000011">
    <property type="protein sequence ID" value="PON26967.1"/>
    <property type="molecule type" value="Genomic_DNA"/>
</dbReference>
<feature type="domain" description="Carboxymuconolactone decarboxylase-like" evidence="1">
    <location>
        <begin position="52"/>
        <end position="134"/>
    </location>
</feature>
<dbReference type="InterPro" id="IPR029032">
    <property type="entry name" value="AhpD-like"/>
</dbReference>
<evidence type="ECO:0000259" key="1">
    <source>
        <dbReference type="Pfam" id="PF02627"/>
    </source>
</evidence>
<name>A0A2P4ZRQ6_9HYPO</name>
<accession>A0A2P4ZRQ6</accession>
<comment type="caution">
    <text evidence="2">The sequence shown here is derived from an EMBL/GenBank/DDBJ whole genome shotgun (WGS) entry which is preliminary data.</text>
</comment>
<dbReference type="SUPFAM" id="SSF69118">
    <property type="entry name" value="AhpD-like"/>
    <property type="match status" value="1"/>
</dbReference>
<dbReference type="GeneID" id="36347484"/>